<proteinExistence type="predicted"/>
<dbReference type="GeneID" id="110805441"/>
<dbReference type="AlphaFoldDB" id="A0A9R0KCN4"/>
<organism evidence="2 3">
    <name type="scientific">Spinacia oleracea</name>
    <name type="common">Spinach</name>
    <dbReference type="NCBI Taxonomy" id="3562"/>
    <lineage>
        <taxon>Eukaryota</taxon>
        <taxon>Viridiplantae</taxon>
        <taxon>Streptophyta</taxon>
        <taxon>Embryophyta</taxon>
        <taxon>Tracheophyta</taxon>
        <taxon>Spermatophyta</taxon>
        <taxon>Magnoliopsida</taxon>
        <taxon>eudicotyledons</taxon>
        <taxon>Gunneridae</taxon>
        <taxon>Pentapetalae</taxon>
        <taxon>Caryophyllales</taxon>
        <taxon>Chenopodiaceae</taxon>
        <taxon>Chenopodioideae</taxon>
        <taxon>Anserineae</taxon>
        <taxon>Spinacia</taxon>
    </lineage>
</organism>
<evidence type="ECO:0000313" key="2">
    <source>
        <dbReference type="Proteomes" id="UP000813463"/>
    </source>
</evidence>
<evidence type="ECO:0000259" key="1">
    <source>
        <dbReference type="Pfam" id="PF01593"/>
    </source>
</evidence>
<dbReference type="Proteomes" id="UP000813463">
    <property type="component" value="Chromosome 4"/>
</dbReference>
<reference evidence="2" key="1">
    <citation type="journal article" date="2021" name="Nat. Commun.">
        <title>Genomic analyses provide insights into spinach domestication and the genetic basis of agronomic traits.</title>
        <authorList>
            <person name="Cai X."/>
            <person name="Sun X."/>
            <person name="Xu C."/>
            <person name="Sun H."/>
            <person name="Wang X."/>
            <person name="Ge C."/>
            <person name="Zhang Z."/>
            <person name="Wang Q."/>
            <person name="Fei Z."/>
            <person name="Jiao C."/>
            <person name="Wang Q."/>
        </authorList>
    </citation>
    <scope>NUCLEOTIDE SEQUENCE [LARGE SCALE GENOMIC DNA]</scope>
    <source>
        <strain evidence="2">cv. Varoflay</strain>
    </source>
</reference>
<accession>A0A9R0KCN4</accession>
<dbReference type="PANTHER" id="PTHR16128:SF5">
    <property type="entry name" value="FAD_NAD(P)-BINDING OXIDOREDUCTASE FAMILY PROTEIN"/>
    <property type="match status" value="1"/>
</dbReference>
<dbReference type="InterPro" id="IPR036188">
    <property type="entry name" value="FAD/NAD-bd_sf"/>
</dbReference>
<keyword evidence="2" id="KW-1185">Reference proteome</keyword>
<dbReference type="GO" id="GO:0016491">
    <property type="term" value="F:oxidoreductase activity"/>
    <property type="evidence" value="ECO:0007669"/>
    <property type="project" value="InterPro"/>
</dbReference>
<dbReference type="PANTHER" id="PTHR16128">
    <property type="entry name" value="FAD/NAD(P)-BINDING OXIDOREDUCTASE FAMILY PROTEIN"/>
    <property type="match status" value="1"/>
</dbReference>
<reference evidence="3" key="2">
    <citation type="submission" date="2025-08" db="UniProtKB">
        <authorList>
            <consortium name="RefSeq"/>
        </authorList>
    </citation>
    <scope>IDENTIFICATION</scope>
    <source>
        <tissue evidence="3">Leaf</tissue>
    </source>
</reference>
<dbReference type="Pfam" id="PF13450">
    <property type="entry name" value="NAD_binding_8"/>
    <property type="match status" value="1"/>
</dbReference>
<dbReference type="Pfam" id="PF01593">
    <property type="entry name" value="Amino_oxidase"/>
    <property type="match status" value="1"/>
</dbReference>
<dbReference type="SUPFAM" id="SSF51905">
    <property type="entry name" value="FAD/NAD(P)-binding domain"/>
    <property type="match status" value="1"/>
</dbReference>
<sequence>MTSVVPKVAVIGSGISGAVCASILAKNGVAVTVFDWGRGPGGRMSQRRETTKEGTDLFFDHGAPYFTVSNTGVLDVVLEWESRGLVAEWKEKFGIYDCISKAFVDYEEESSSRKYVGIPGMNSICRALCNEPGVESKFGIGVAKMDWAIDQKSWSLISLDGMFLGAFGGLIATDKILAAPGFAHLTGHPPPLDINLAPQFASRVEQVPFRPYFVLMLAFSEPLRTISVRGFSFKNSQVLSSAFCDSSKPGRSSASECWVLHSTEEYAKKVIAETGLKKASDTTFARVSEELLQEFQRTGLCTSQPCFMKAHRWGSAFPTASIAREDKCLWDTNKPLVVCGDFCVSPTVEGAIQSGLAAASKLLEMHLVSTTQTTTMSMI</sequence>
<gene>
    <name evidence="3" type="primary">LOC110805441</name>
</gene>
<dbReference type="PRINTS" id="PR00419">
    <property type="entry name" value="ADXRDTASE"/>
</dbReference>
<dbReference type="KEGG" id="soe:110805441"/>
<dbReference type="RefSeq" id="XP_021866739.1">
    <property type="nucleotide sequence ID" value="XM_022011047.2"/>
</dbReference>
<protein>
    <recommendedName>
        <fullName evidence="1">Amine oxidase domain-containing protein</fullName>
    </recommendedName>
</protein>
<name>A0A9R0KCN4_SPIOL</name>
<dbReference type="OrthoDB" id="2161133at2759"/>
<dbReference type="InterPro" id="IPR002937">
    <property type="entry name" value="Amino_oxidase"/>
</dbReference>
<evidence type="ECO:0000313" key="3">
    <source>
        <dbReference type="RefSeq" id="XP_021866739.1"/>
    </source>
</evidence>
<dbReference type="Gene3D" id="3.50.50.60">
    <property type="entry name" value="FAD/NAD(P)-binding domain"/>
    <property type="match status" value="1"/>
</dbReference>
<feature type="domain" description="Amine oxidase" evidence="1">
    <location>
        <begin position="111"/>
        <end position="362"/>
    </location>
</feature>
<dbReference type="Gene3D" id="3.90.660.10">
    <property type="match status" value="1"/>
</dbReference>